<dbReference type="Gene3D" id="3.40.190.10">
    <property type="entry name" value="Periplasmic binding protein-like II"/>
    <property type="match status" value="1"/>
</dbReference>
<reference evidence="6" key="1">
    <citation type="submission" date="2017-09" db="EMBL/GenBank/DDBJ databases">
        <title>Depth-based differentiation of microbial function through sediment-hosted aquifers and enrichment of novel symbionts in the deep terrestrial subsurface.</title>
        <authorList>
            <person name="Probst A.J."/>
            <person name="Ladd B."/>
            <person name="Jarett J.K."/>
            <person name="Geller-Mcgrath D.E."/>
            <person name="Sieber C.M.K."/>
            <person name="Emerson J.B."/>
            <person name="Anantharaman K."/>
            <person name="Thomas B.C."/>
            <person name="Malmstrom R."/>
            <person name="Stieglmeier M."/>
            <person name="Klingl A."/>
            <person name="Woyke T."/>
            <person name="Ryan C.M."/>
            <person name="Banfield J.F."/>
        </authorList>
    </citation>
    <scope>NUCLEOTIDE SEQUENCE [LARGE SCALE GENOMIC DNA]</scope>
</reference>
<comment type="caution">
    <text evidence="5">The sequence shown here is derived from an EMBL/GenBank/DDBJ whole genome shotgun (WGS) entry which is preliminary data.</text>
</comment>
<dbReference type="PANTHER" id="PTHR30290">
    <property type="entry name" value="PERIPLASMIC BINDING COMPONENT OF ABC TRANSPORTER"/>
    <property type="match status" value="1"/>
</dbReference>
<dbReference type="EMBL" id="PFLI01000112">
    <property type="protein sequence ID" value="PIY71980.1"/>
    <property type="molecule type" value="Genomic_DNA"/>
</dbReference>
<dbReference type="PIRSF" id="PIRSF002741">
    <property type="entry name" value="MppA"/>
    <property type="match status" value="1"/>
</dbReference>
<sequence>MTFFKKKTFRYFRWFLHDFIVKNSKTIFLSAFISTIVIVSSITVSPQIIQLISSRNQIIGYDFSVRIDSLPEEINNKISNGLLFVNNKGEIYPLLASSWEKLNNGLTYRFHIKKDVLWNDGTLFTVKDISYKFKDVAVKRIGNYTIEYTLKKPFTNFPLYLTRPIIKYPYIGVGGLYSIDRIKQKQGIVSEIHLASNRKDLSPILYRFFDNEAQMVSAYKLGTIHEMTLNKKNLADVFLTWSNTEVIKKTDYSRLFTLFFNYNNPLLKERELRSGISSSIDRSKLESLGMIADTSISPLSWAYNNTIKQNTYDLELAQKIIYKYKTSTDSGKLNVSTYYEYLDVADLINSDLKSVGLSTNLNVISNSDSSDFDILLTYMKIPVDPDQYYYWHSSQNLANALHYKNLKIDKFLEDARAIESMQERKQIYFDFQKVMNDDTTAVFLFYPYVYTIKRK</sequence>
<evidence type="ECO:0000256" key="2">
    <source>
        <dbReference type="ARBA" id="ARBA00022448"/>
    </source>
</evidence>
<dbReference type="PANTHER" id="PTHR30290:SF9">
    <property type="entry name" value="OLIGOPEPTIDE-BINDING PROTEIN APPA"/>
    <property type="match status" value="1"/>
</dbReference>
<dbReference type="InterPro" id="IPR039424">
    <property type="entry name" value="SBP_5"/>
</dbReference>
<protein>
    <recommendedName>
        <fullName evidence="4">Solute-binding protein family 5 domain-containing protein</fullName>
    </recommendedName>
</protein>
<keyword evidence="2" id="KW-0813">Transport</keyword>
<dbReference type="SUPFAM" id="SSF53850">
    <property type="entry name" value="Periplasmic binding protein-like II"/>
    <property type="match status" value="1"/>
</dbReference>
<comment type="similarity">
    <text evidence="1">Belongs to the bacterial solute-binding protein 5 family.</text>
</comment>
<evidence type="ECO:0000256" key="3">
    <source>
        <dbReference type="ARBA" id="ARBA00022729"/>
    </source>
</evidence>
<dbReference type="Gene3D" id="3.90.76.10">
    <property type="entry name" value="Dipeptide-binding Protein, Domain 1"/>
    <property type="match status" value="1"/>
</dbReference>
<gene>
    <name evidence="5" type="ORF">COY87_03350</name>
</gene>
<keyword evidence="3" id="KW-0732">Signal</keyword>
<evidence type="ECO:0000256" key="1">
    <source>
        <dbReference type="ARBA" id="ARBA00005695"/>
    </source>
</evidence>
<dbReference type="GO" id="GO:0043190">
    <property type="term" value="C:ATP-binding cassette (ABC) transporter complex"/>
    <property type="evidence" value="ECO:0007669"/>
    <property type="project" value="InterPro"/>
</dbReference>
<dbReference type="Gene3D" id="3.10.105.10">
    <property type="entry name" value="Dipeptide-binding Protein, Domain 3"/>
    <property type="match status" value="1"/>
</dbReference>
<evidence type="ECO:0000313" key="6">
    <source>
        <dbReference type="Proteomes" id="UP000229401"/>
    </source>
</evidence>
<dbReference type="Proteomes" id="UP000229401">
    <property type="component" value="Unassembled WGS sequence"/>
</dbReference>
<organism evidence="5 6">
    <name type="scientific">Candidatus Roizmanbacteria bacterium CG_4_10_14_0_8_um_filter_33_9</name>
    <dbReference type="NCBI Taxonomy" id="1974826"/>
    <lineage>
        <taxon>Bacteria</taxon>
        <taxon>Candidatus Roizmaniibacteriota</taxon>
    </lineage>
</organism>
<dbReference type="InterPro" id="IPR000914">
    <property type="entry name" value="SBP_5_dom"/>
</dbReference>
<dbReference type="GO" id="GO:1904680">
    <property type="term" value="F:peptide transmembrane transporter activity"/>
    <property type="evidence" value="ECO:0007669"/>
    <property type="project" value="TreeGrafter"/>
</dbReference>
<dbReference type="InterPro" id="IPR030678">
    <property type="entry name" value="Peptide/Ni-bd"/>
</dbReference>
<proteinExistence type="inferred from homology"/>
<evidence type="ECO:0000313" key="5">
    <source>
        <dbReference type="EMBL" id="PIY71980.1"/>
    </source>
</evidence>
<dbReference type="AlphaFoldDB" id="A0A2M7QJE9"/>
<evidence type="ECO:0000259" key="4">
    <source>
        <dbReference type="Pfam" id="PF00496"/>
    </source>
</evidence>
<accession>A0A2M7QJE9</accession>
<dbReference type="GO" id="GO:0042597">
    <property type="term" value="C:periplasmic space"/>
    <property type="evidence" value="ECO:0007669"/>
    <property type="project" value="UniProtKB-ARBA"/>
</dbReference>
<dbReference type="GO" id="GO:0015833">
    <property type="term" value="P:peptide transport"/>
    <property type="evidence" value="ECO:0007669"/>
    <property type="project" value="TreeGrafter"/>
</dbReference>
<name>A0A2M7QJE9_9BACT</name>
<dbReference type="Pfam" id="PF00496">
    <property type="entry name" value="SBP_bac_5"/>
    <property type="match status" value="1"/>
</dbReference>
<feature type="domain" description="Solute-binding protein family 5" evidence="4">
    <location>
        <begin position="90"/>
        <end position="394"/>
    </location>
</feature>